<name>A0AAV9KAI8_9SOLN</name>
<comment type="caution">
    <text evidence="2">The sequence shown here is derived from an EMBL/GenBank/DDBJ whole genome shotgun (WGS) entry which is preliminary data.</text>
</comment>
<keyword evidence="3" id="KW-1185">Reference proteome</keyword>
<dbReference type="EMBL" id="JAWPEI010000011">
    <property type="protein sequence ID" value="KAK4709695.1"/>
    <property type="molecule type" value="Genomic_DNA"/>
</dbReference>
<protein>
    <submittedName>
        <fullName evidence="2">Uncharacterized protein</fullName>
    </submittedName>
</protein>
<accession>A0AAV9KAI8</accession>
<sequence>MHQSKEEGGKQTNNNSKERKGKFVNFSPKNYDHNNLISNNLHNSQNEHEKGQSVMQAGANVIDGQIEKTTMKDVSRVEVPKGLNFLSLRDGTIPRHIMIGSGNVSRFSIAMISDV</sequence>
<evidence type="ECO:0000256" key="1">
    <source>
        <dbReference type="SAM" id="MobiDB-lite"/>
    </source>
</evidence>
<organism evidence="2 3">
    <name type="scientific">Solanum pinnatisectum</name>
    <name type="common">tansyleaf nightshade</name>
    <dbReference type="NCBI Taxonomy" id="50273"/>
    <lineage>
        <taxon>Eukaryota</taxon>
        <taxon>Viridiplantae</taxon>
        <taxon>Streptophyta</taxon>
        <taxon>Embryophyta</taxon>
        <taxon>Tracheophyta</taxon>
        <taxon>Spermatophyta</taxon>
        <taxon>Magnoliopsida</taxon>
        <taxon>eudicotyledons</taxon>
        <taxon>Gunneridae</taxon>
        <taxon>Pentapetalae</taxon>
        <taxon>asterids</taxon>
        <taxon>lamiids</taxon>
        <taxon>Solanales</taxon>
        <taxon>Solanaceae</taxon>
        <taxon>Solanoideae</taxon>
        <taxon>Solaneae</taxon>
        <taxon>Solanum</taxon>
    </lineage>
</organism>
<reference evidence="2 3" key="1">
    <citation type="submission" date="2023-10" db="EMBL/GenBank/DDBJ databases">
        <title>Genome-Wide Identification Analysis in wild type Solanum Pinnatisectum Reveals Some Genes Defensing Phytophthora Infestans.</title>
        <authorList>
            <person name="Sun C."/>
        </authorList>
    </citation>
    <scope>NUCLEOTIDE SEQUENCE [LARGE SCALE GENOMIC DNA]</scope>
    <source>
        <strain evidence="2">LQN</strain>
        <tissue evidence="2">Leaf</tissue>
    </source>
</reference>
<dbReference type="Proteomes" id="UP001311915">
    <property type="component" value="Unassembled WGS sequence"/>
</dbReference>
<gene>
    <name evidence="2" type="ORF">R3W88_004208</name>
</gene>
<feature type="compositionally biased region" description="Low complexity" evidence="1">
    <location>
        <begin position="33"/>
        <end position="44"/>
    </location>
</feature>
<proteinExistence type="predicted"/>
<dbReference type="AlphaFoldDB" id="A0AAV9KAI8"/>
<evidence type="ECO:0000313" key="2">
    <source>
        <dbReference type="EMBL" id="KAK4709695.1"/>
    </source>
</evidence>
<evidence type="ECO:0000313" key="3">
    <source>
        <dbReference type="Proteomes" id="UP001311915"/>
    </source>
</evidence>
<feature type="region of interest" description="Disordered" evidence="1">
    <location>
        <begin position="1"/>
        <end position="54"/>
    </location>
</feature>